<name>W7XYH1_9BACT</name>
<proteinExistence type="predicted"/>
<dbReference type="Proteomes" id="UP000019402">
    <property type="component" value="Unassembled WGS sequence"/>
</dbReference>
<dbReference type="Gene3D" id="3.90.550.10">
    <property type="entry name" value="Spore Coat Polysaccharide Biosynthesis Protein SpsA, Chain A"/>
    <property type="match status" value="1"/>
</dbReference>
<evidence type="ECO:0000259" key="1">
    <source>
        <dbReference type="Pfam" id="PF00535"/>
    </source>
</evidence>
<keyword evidence="2" id="KW-0378">Hydrolase</keyword>
<dbReference type="InterPro" id="IPR029044">
    <property type="entry name" value="Nucleotide-diphossugar_trans"/>
</dbReference>
<reference evidence="2 3" key="1">
    <citation type="journal article" date="2014" name="Genome Announc.">
        <title>Draft Genome Sequence of Cytophaga fermentans JCM 21142T, a Facultative Anaerobe Isolated from Marine Mud.</title>
        <authorList>
            <person name="Starns D."/>
            <person name="Oshima K."/>
            <person name="Suda W."/>
            <person name="Iino T."/>
            <person name="Yuki M."/>
            <person name="Inoue J."/>
            <person name="Kitamura K."/>
            <person name="Iida T."/>
            <person name="Darby A."/>
            <person name="Hattori M."/>
            <person name="Ohkuma M."/>
        </authorList>
    </citation>
    <scope>NUCLEOTIDE SEQUENCE [LARGE SCALE GENOMIC DNA]</scope>
    <source>
        <strain evidence="2 3">JCM 21142</strain>
    </source>
</reference>
<accession>W7XYH1</accession>
<protein>
    <submittedName>
        <fullName evidence="2">Putative glycosyl hydrolase</fullName>
    </submittedName>
</protein>
<dbReference type="AlphaFoldDB" id="W7XYH1"/>
<dbReference type="Pfam" id="PF00535">
    <property type="entry name" value="Glycos_transf_2"/>
    <property type="match status" value="1"/>
</dbReference>
<dbReference type="PANTHER" id="PTHR43179">
    <property type="entry name" value="RHAMNOSYLTRANSFERASE WBBL"/>
    <property type="match status" value="1"/>
</dbReference>
<sequence length="222" mass="25225">MKLLQEQTCQNIGVVLVDDGSSDGTSDEVKRFFPEVVVVKGTGDWWWTKSMNQGCKAAIEHGADLLITLNNDTYFNALLIEKLVRLHHQNPKAVIGSLNLIKKEQTYIFFSGIKDIIWWKAKELKYHKAFSPLHENMTGLHPTKCLNGRGTLIPVSIFNEVNGYNEQYPQYASDYDLALRIQKAGYPCFISYDVVVHSYIEETGGGKSFVKQSVFTFLKSFF</sequence>
<dbReference type="eggNOG" id="COG1216">
    <property type="taxonomic scope" value="Bacteria"/>
</dbReference>
<dbReference type="OrthoDB" id="9771846at2"/>
<dbReference type="PANTHER" id="PTHR43179:SF7">
    <property type="entry name" value="RHAMNOSYLTRANSFERASE WBBL"/>
    <property type="match status" value="1"/>
</dbReference>
<comment type="caution">
    <text evidence="2">The sequence shown here is derived from an EMBL/GenBank/DDBJ whole genome shotgun (WGS) entry which is preliminary data.</text>
</comment>
<organism evidence="2 3">
    <name type="scientific">Saccharicrinis fermentans DSM 9555 = JCM 21142</name>
    <dbReference type="NCBI Taxonomy" id="869213"/>
    <lineage>
        <taxon>Bacteria</taxon>
        <taxon>Pseudomonadati</taxon>
        <taxon>Bacteroidota</taxon>
        <taxon>Bacteroidia</taxon>
        <taxon>Marinilabiliales</taxon>
        <taxon>Marinilabiliaceae</taxon>
        <taxon>Saccharicrinis</taxon>
    </lineage>
</organism>
<dbReference type="EMBL" id="BAMD01000028">
    <property type="protein sequence ID" value="GAF03660.1"/>
    <property type="molecule type" value="Genomic_DNA"/>
</dbReference>
<dbReference type="SUPFAM" id="SSF53448">
    <property type="entry name" value="Nucleotide-diphospho-sugar transferases"/>
    <property type="match status" value="1"/>
</dbReference>
<dbReference type="STRING" id="869213.GCA_000517085_00901"/>
<feature type="domain" description="Glycosyltransferase 2-like" evidence="1">
    <location>
        <begin position="4"/>
        <end position="110"/>
    </location>
</feature>
<dbReference type="InterPro" id="IPR001173">
    <property type="entry name" value="Glyco_trans_2-like"/>
</dbReference>
<dbReference type="GO" id="GO:0016787">
    <property type="term" value="F:hydrolase activity"/>
    <property type="evidence" value="ECO:0007669"/>
    <property type="project" value="UniProtKB-KW"/>
</dbReference>
<evidence type="ECO:0000313" key="2">
    <source>
        <dbReference type="EMBL" id="GAF03660.1"/>
    </source>
</evidence>
<keyword evidence="3" id="KW-1185">Reference proteome</keyword>
<evidence type="ECO:0000313" key="3">
    <source>
        <dbReference type="Proteomes" id="UP000019402"/>
    </source>
</evidence>
<gene>
    <name evidence="2" type="ORF">JCM21142_52339</name>
</gene>